<keyword evidence="3" id="KW-1003">Cell membrane</keyword>
<evidence type="ECO:0000256" key="1">
    <source>
        <dbReference type="ARBA" id="ARBA00004651"/>
    </source>
</evidence>
<keyword evidence="5 7" id="KW-1133">Transmembrane helix</keyword>
<evidence type="ECO:0000256" key="2">
    <source>
        <dbReference type="ARBA" id="ARBA00022448"/>
    </source>
</evidence>
<proteinExistence type="inferred from homology"/>
<evidence type="ECO:0000256" key="6">
    <source>
        <dbReference type="ARBA" id="ARBA00023136"/>
    </source>
</evidence>
<feature type="region of interest" description="Disordered" evidence="8">
    <location>
        <begin position="1"/>
        <end position="20"/>
    </location>
</feature>
<evidence type="ECO:0000256" key="7">
    <source>
        <dbReference type="RuleBase" id="RU363032"/>
    </source>
</evidence>
<reference evidence="10 11" key="1">
    <citation type="submission" date="2020-08" db="EMBL/GenBank/DDBJ databases">
        <title>Sequencing the genomes of 1000 actinobacteria strains.</title>
        <authorList>
            <person name="Klenk H.-P."/>
        </authorList>
    </citation>
    <scope>NUCLEOTIDE SEQUENCE [LARGE SCALE GENOMIC DNA]</scope>
    <source>
        <strain evidence="10 11">DSM 45486</strain>
    </source>
</reference>
<evidence type="ECO:0000256" key="3">
    <source>
        <dbReference type="ARBA" id="ARBA00022475"/>
    </source>
</evidence>
<dbReference type="Proteomes" id="UP000552097">
    <property type="component" value="Unassembled WGS sequence"/>
</dbReference>
<sequence>MTTTLSRPAPRRRSEPTKRVARRGRVRQSFDLFLMTTPAYLIYGTLFLLPALSTFYYSMTSWNGLTLTADWVGFDNFVKVFDEPAFSRSLVTTGIIAGGATILVNALGLAFALLLRSPGRSSTLYRAIIFAPIVLNEVAVGFLWRAILGHQGALNHALNTFAGVTPIEWLGRENLALVSVVMVIIWQSLGFNIVIFLAGLSRVPAELTEAAMIDGANRRQIFGNVTLPSIAPAVTINVIYTFVGLLHEYARIQALTAGGPAGATTTLSFKIVVDGLQDGLPATASAQAAILSVTTVVLALLVLGYLRRRESSTQ</sequence>
<evidence type="ECO:0000256" key="8">
    <source>
        <dbReference type="SAM" id="MobiDB-lite"/>
    </source>
</evidence>
<comment type="caution">
    <text evidence="10">The sequence shown here is derived from an EMBL/GenBank/DDBJ whole genome shotgun (WGS) entry which is preliminary data.</text>
</comment>
<dbReference type="EMBL" id="JACHMO010000001">
    <property type="protein sequence ID" value="MBB5803378.1"/>
    <property type="molecule type" value="Genomic_DNA"/>
</dbReference>
<evidence type="ECO:0000313" key="11">
    <source>
        <dbReference type="Proteomes" id="UP000552097"/>
    </source>
</evidence>
<feature type="domain" description="ABC transmembrane type-1" evidence="9">
    <location>
        <begin position="90"/>
        <end position="302"/>
    </location>
</feature>
<dbReference type="InterPro" id="IPR035906">
    <property type="entry name" value="MetI-like_sf"/>
</dbReference>
<protein>
    <submittedName>
        <fullName evidence="10">Multiple sugar transport system permease protein/raffinose/stachyose/melibiose transport system permease protein</fullName>
    </submittedName>
</protein>
<feature type="transmembrane region" description="Helical" evidence="7">
    <location>
        <begin position="32"/>
        <end position="57"/>
    </location>
</feature>
<keyword evidence="11" id="KW-1185">Reference proteome</keyword>
<keyword evidence="2 7" id="KW-0813">Transport</keyword>
<feature type="transmembrane region" description="Helical" evidence="7">
    <location>
        <begin position="221"/>
        <end position="243"/>
    </location>
</feature>
<dbReference type="Gene3D" id="1.10.3720.10">
    <property type="entry name" value="MetI-like"/>
    <property type="match status" value="1"/>
</dbReference>
<keyword evidence="10" id="KW-0762">Sugar transport</keyword>
<accession>A0A7W9HK24</accession>
<comment type="similarity">
    <text evidence="7">Belongs to the binding-protein-dependent transport system permease family.</text>
</comment>
<evidence type="ECO:0000256" key="5">
    <source>
        <dbReference type="ARBA" id="ARBA00022989"/>
    </source>
</evidence>
<keyword evidence="6 7" id="KW-0472">Membrane</keyword>
<feature type="transmembrane region" description="Helical" evidence="7">
    <location>
        <begin position="175"/>
        <end position="200"/>
    </location>
</feature>
<dbReference type="InterPro" id="IPR000515">
    <property type="entry name" value="MetI-like"/>
</dbReference>
<dbReference type="Pfam" id="PF00528">
    <property type="entry name" value="BPD_transp_1"/>
    <property type="match status" value="1"/>
</dbReference>
<evidence type="ECO:0000259" key="9">
    <source>
        <dbReference type="PROSITE" id="PS50928"/>
    </source>
</evidence>
<dbReference type="PANTHER" id="PTHR30193">
    <property type="entry name" value="ABC TRANSPORTER PERMEASE PROTEIN"/>
    <property type="match status" value="1"/>
</dbReference>
<evidence type="ECO:0000256" key="4">
    <source>
        <dbReference type="ARBA" id="ARBA00022692"/>
    </source>
</evidence>
<dbReference type="GO" id="GO:0055085">
    <property type="term" value="P:transmembrane transport"/>
    <property type="evidence" value="ECO:0007669"/>
    <property type="project" value="InterPro"/>
</dbReference>
<keyword evidence="4 7" id="KW-0812">Transmembrane</keyword>
<dbReference type="AlphaFoldDB" id="A0A7W9HK24"/>
<dbReference type="PANTHER" id="PTHR30193:SF41">
    <property type="entry name" value="DIACETYLCHITOBIOSE UPTAKE SYSTEM PERMEASE PROTEIN NGCF"/>
    <property type="match status" value="1"/>
</dbReference>
<comment type="subcellular location">
    <subcellularLocation>
        <location evidence="1 7">Cell membrane</location>
        <topology evidence="1 7">Multi-pass membrane protein</topology>
    </subcellularLocation>
</comment>
<feature type="transmembrane region" description="Helical" evidence="7">
    <location>
        <begin position="127"/>
        <end position="147"/>
    </location>
</feature>
<gene>
    <name evidence="10" type="ORF">F4560_003146</name>
</gene>
<dbReference type="PROSITE" id="PS50928">
    <property type="entry name" value="ABC_TM1"/>
    <property type="match status" value="1"/>
</dbReference>
<dbReference type="SUPFAM" id="SSF161098">
    <property type="entry name" value="MetI-like"/>
    <property type="match status" value="1"/>
</dbReference>
<organism evidence="10 11">
    <name type="scientific">Saccharothrix ecbatanensis</name>
    <dbReference type="NCBI Taxonomy" id="1105145"/>
    <lineage>
        <taxon>Bacteria</taxon>
        <taxon>Bacillati</taxon>
        <taxon>Actinomycetota</taxon>
        <taxon>Actinomycetes</taxon>
        <taxon>Pseudonocardiales</taxon>
        <taxon>Pseudonocardiaceae</taxon>
        <taxon>Saccharothrix</taxon>
    </lineage>
</organism>
<dbReference type="CDD" id="cd06261">
    <property type="entry name" value="TM_PBP2"/>
    <property type="match status" value="1"/>
</dbReference>
<feature type="transmembrane region" description="Helical" evidence="7">
    <location>
        <begin position="90"/>
        <end position="115"/>
    </location>
</feature>
<dbReference type="InterPro" id="IPR051393">
    <property type="entry name" value="ABC_transporter_permease"/>
</dbReference>
<dbReference type="GO" id="GO:0005886">
    <property type="term" value="C:plasma membrane"/>
    <property type="evidence" value="ECO:0007669"/>
    <property type="project" value="UniProtKB-SubCell"/>
</dbReference>
<dbReference type="RefSeq" id="WP_184920688.1">
    <property type="nucleotide sequence ID" value="NZ_JACHMO010000001.1"/>
</dbReference>
<feature type="transmembrane region" description="Helical" evidence="7">
    <location>
        <begin position="286"/>
        <end position="306"/>
    </location>
</feature>
<name>A0A7W9HK24_9PSEU</name>
<evidence type="ECO:0000313" key="10">
    <source>
        <dbReference type="EMBL" id="MBB5803378.1"/>
    </source>
</evidence>